<keyword evidence="3" id="KW-1185">Reference proteome</keyword>
<name>A0A1H0BLN1_9ACTO</name>
<dbReference type="EMBL" id="FNIM01000004">
    <property type="protein sequence ID" value="SDN46566.1"/>
    <property type="molecule type" value="Genomic_DNA"/>
</dbReference>
<dbReference type="InterPro" id="IPR036291">
    <property type="entry name" value="NAD(P)-bd_dom_sf"/>
</dbReference>
<dbReference type="Pfam" id="PF13460">
    <property type="entry name" value="NAD_binding_10"/>
    <property type="match status" value="1"/>
</dbReference>
<dbReference type="PANTHER" id="PTHR43355">
    <property type="entry name" value="FLAVIN REDUCTASE (NADPH)"/>
    <property type="match status" value="1"/>
</dbReference>
<dbReference type="RefSeq" id="WP_086614634.1">
    <property type="nucleotide sequence ID" value="NZ_FNIM01000004.1"/>
</dbReference>
<dbReference type="Proteomes" id="UP000198541">
    <property type="component" value="Unassembled WGS sequence"/>
</dbReference>
<sequence>MDITVLCSDGRVGSRIAAEAVGRRHHVRGIDIHETPRVEGLAEYHRLNIADVNGIAEASRGSDAVVYAGAPLALGLDKVEELIEGVIEATKQAGVARLLVVGGAGTALTTEGKVYLYTKFFSKTIRPVVGMHERVLERMRQEHDLDWVVQTPPAMMEENVGERTGHYRTGHDHLVVTDLESTDYPHISTISMQDYAVAMVDEIETPVHHRERYTVGY</sequence>
<dbReference type="InterPro" id="IPR051606">
    <property type="entry name" value="Polyketide_Oxido-like"/>
</dbReference>
<dbReference type="SUPFAM" id="SSF51735">
    <property type="entry name" value="NAD(P)-binding Rossmann-fold domains"/>
    <property type="match status" value="1"/>
</dbReference>
<dbReference type="InterPro" id="IPR016040">
    <property type="entry name" value="NAD(P)-bd_dom"/>
</dbReference>
<organism evidence="2 3">
    <name type="scientific">Actinomyces ruminicola</name>
    <dbReference type="NCBI Taxonomy" id="332524"/>
    <lineage>
        <taxon>Bacteria</taxon>
        <taxon>Bacillati</taxon>
        <taxon>Actinomycetota</taxon>
        <taxon>Actinomycetes</taxon>
        <taxon>Actinomycetales</taxon>
        <taxon>Actinomycetaceae</taxon>
        <taxon>Actinomyces</taxon>
    </lineage>
</organism>
<dbReference type="Gene3D" id="3.40.50.720">
    <property type="entry name" value="NAD(P)-binding Rossmann-like Domain"/>
    <property type="match status" value="1"/>
</dbReference>
<gene>
    <name evidence="2" type="ORF">SAMN05216355_104105</name>
</gene>
<evidence type="ECO:0000313" key="3">
    <source>
        <dbReference type="Proteomes" id="UP000198541"/>
    </source>
</evidence>
<reference evidence="3" key="1">
    <citation type="submission" date="2016-10" db="EMBL/GenBank/DDBJ databases">
        <authorList>
            <person name="Varghese N."/>
            <person name="Submissions S."/>
        </authorList>
    </citation>
    <scope>NUCLEOTIDE SEQUENCE [LARGE SCALE GENOMIC DNA]</scope>
    <source>
        <strain evidence="3">DSM 27982</strain>
    </source>
</reference>
<evidence type="ECO:0000259" key="1">
    <source>
        <dbReference type="Pfam" id="PF13460"/>
    </source>
</evidence>
<accession>A0A1H0BLN1</accession>
<dbReference type="AlphaFoldDB" id="A0A1H0BLN1"/>
<feature type="domain" description="NAD(P)-binding" evidence="1">
    <location>
        <begin position="10"/>
        <end position="201"/>
    </location>
</feature>
<dbReference type="PANTHER" id="PTHR43355:SF2">
    <property type="entry name" value="FLAVIN REDUCTASE (NADPH)"/>
    <property type="match status" value="1"/>
</dbReference>
<dbReference type="GO" id="GO:0016646">
    <property type="term" value="F:oxidoreductase activity, acting on the CH-NH group of donors, NAD or NADP as acceptor"/>
    <property type="evidence" value="ECO:0007669"/>
    <property type="project" value="TreeGrafter"/>
</dbReference>
<evidence type="ECO:0000313" key="2">
    <source>
        <dbReference type="EMBL" id="SDN46566.1"/>
    </source>
</evidence>
<protein>
    <recommendedName>
        <fullName evidence="1">NAD(P)-binding domain-containing protein</fullName>
    </recommendedName>
</protein>
<proteinExistence type="predicted"/>